<sequence>MSTWTTASRIRASGAELDGDLTMPAHAGGLVLFAHGSGSSRHSPRNRAVAGALNQRGMATLLVDLLTADEERVDERTRELRFDIGLLADRLIGIIDWLREQPETAALPIGLFGASTGAAAALVAAAARPDAVLAVVSRGGRPDLAGPALLEVRAPTLLIVGEQDAQVSELNEQARNTMQVLAELRIIATATHLFEEPGALEQVAEEAGDWFGSHLVAAARNH</sequence>
<evidence type="ECO:0000259" key="2">
    <source>
        <dbReference type="Pfam" id="PF20408"/>
    </source>
</evidence>
<protein>
    <submittedName>
        <fullName evidence="3">Dienelactone hydrolase family protein</fullName>
    </submittedName>
</protein>
<evidence type="ECO:0000313" key="3">
    <source>
        <dbReference type="EMBL" id="MDI6105270.1"/>
    </source>
</evidence>
<dbReference type="RefSeq" id="WP_282766737.1">
    <property type="nucleotide sequence ID" value="NZ_JASCTH010000042.1"/>
</dbReference>
<keyword evidence="4" id="KW-1185">Reference proteome</keyword>
<reference evidence="3 4" key="1">
    <citation type="submission" date="2023-05" db="EMBL/GenBank/DDBJ databases">
        <title>Actinoplanes sp. NEAU-A12 genome sequencing.</title>
        <authorList>
            <person name="Wang Z.-S."/>
        </authorList>
    </citation>
    <scope>NUCLEOTIDE SEQUENCE [LARGE SCALE GENOMIC DNA]</scope>
    <source>
        <strain evidence="3 4">NEAU-A12</strain>
    </source>
</reference>
<comment type="caution">
    <text evidence="3">The sequence shown here is derived from an EMBL/GenBank/DDBJ whole genome shotgun (WGS) entry which is preliminary data.</text>
</comment>
<keyword evidence="3" id="KW-0378">Hydrolase</keyword>
<dbReference type="EMBL" id="JASCTH010000042">
    <property type="protein sequence ID" value="MDI6105270.1"/>
    <property type="molecule type" value="Genomic_DNA"/>
</dbReference>
<dbReference type="Proteomes" id="UP001241758">
    <property type="component" value="Unassembled WGS sequence"/>
</dbReference>
<gene>
    <name evidence="3" type="ORF">QLQ12_42480</name>
</gene>
<dbReference type="Pfam" id="PF20408">
    <property type="entry name" value="Abhydrolase_11"/>
    <property type="match status" value="1"/>
</dbReference>
<organism evidence="3 4">
    <name type="scientific">Actinoplanes sandaracinus</name>
    <dbReference type="NCBI Taxonomy" id="3045177"/>
    <lineage>
        <taxon>Bacteria</taxon>
        <taxon>Bacillati</taxon>
        <taxon>Actinomycetota</taxon>
        <taxon>Actinomycetes</taxon>
        <taxon>Micromonosporales</taxon>
        <taxon>Micromonosporaceae</taxon>
        <taxon>Actinoplanes</taxon>
    </lineage>
</organism>
<comment type="similarity">
    <text evidence="1">Belongs to the AB hydrolase superfamily.</text>
</comment>
<dbReference type="GO" id="GO:0016787">
    <property type="term" value="F:hydrolase activity"/>
    <property type="evidence" value="ECO:0007669"/>
    <property type="project" value="UniProtKB-KW"/>
</dbReference>
<dbReference type="PANTHER" id="PTHR22946">
    <property type="entry name" value="DIENELACTONE HYDROLASE DOMAIN-CONTAINING PROTEIN-RELATED"/>
    <property type="match status" value="1"/>
</dbReference>
<evidence type="ECO:0000313" key="4">
    <source>
        <dbReference type="Proteomes" id="UP001241758"/>
    </source>
</evidence>
<dbReference type="Gene3D" id="3.40.50.1820">
    <property type="entry name" value="alpha/beta hydrolase"/>
    <property type="match status" value="1"/>
</dbReference>
<feature type="domain" description="KANL3/Tex30 alpha/beta hydrolase-like" evidence="2">
    <location>
        <begin position="30"/>
        <end position="198"/>
    </location>
</feature>
<dbReference type="InterPro" id="IPR046879">
    <property type="entry name" value="KANL3/Tex30_Abhydrolase"/>
</dbReference>
<dbReference type="InterPro" id="IPR029058">
    <property type="entry name" value="AB_hydrolase_fold"/>
</dbReference>
<dbReference type="SUPFAM" id="SSF53474">
    <property type="entry name" value="alpha/beta-Hydrolases"/>
    <property type="match status" value="1"/>
</dbReference>
<evidence type="ECO:0000256" key="1">
    <source>
        <dbReference type="ARBA" id="ARBA00008645"/>
    </source>
</evidence>
<name>A0ABT6WZT5_9ACTN</name>
<proteinExistence type="inferred from homology"/>
<dbReference type="InterPro" id="IPR050261">
    <property type="entry name" value="FrsA_esterase"/>
</dbReference>
<accession>A0ABT6WZT5</accession>